<dbReference type="InterPro" id="IPR036390">
    <property type="entry name" value="WH_DNA-bd_sf"/>
</dbReference>
<dbReference type="SUPFAM" id="SSF46785">
    <property type="entry name" value="Winged helix' DNA-binding domain"/>
    <property type="match status" value="1"/>
</dbReference>
<proteinExistence type="inferred from homology"/>
<evidence type="ECO:0000313" key="3">
    <source>
        <dbReference type="Proteomes" id="UP001501231"/>
    </source>
</evidence>
<dbReference type="InterPro" id="IPR036388">
    <property type="entry name" value="WH-like_DNA-bd_sf"/>
</dbReference>
<dbReference type="InterPro" id="IPR043129">
    <property type="entry name" value="ATPase_NBD"/>
</dbReference>
<dbReference type="PROSITE" id="PS01125">
    <property type="entry name" value="ROK"/>
    <property type="match status" value="1"/>
</dbReference>
<sequence>MTAAGRSRLLALIPYDTAVTMADLGRLSGLSRPTLADMLHRLQAEGAVLCEPAVASGGRGRPAQRWRRRPPQGMFAALAFSRDSVRVRVASSDDRVFAEREARVNVALDVRGALDAGRRLLHECLAEADSATDSLTNLTLGLPCPIGDGGQPQPRGFLPDWVGFRPVEWLRDWLPDIRISVENDANLAAVGELVEGAGQGCRDLVYVKLAPGVGSALVVGGRLYRGAAGYAGEIGHVQINEMGHPCVCGARGCLAMELYIAARHGTGGKGGLLALTELFRRCDAGDTAAGRVLGRIGGQMGEQLGALANMLDPERIVISTADVPPHPALLAGIQDGIHRTALPPVGDLPVIPSPLGIRAEPLGGIALARGTYLTSPGNL</sequence>
<comment type="similarity">
    <text evidence="1">Belongs to the ROK (NagC/XylR) family.</text>
</comment>
<dbReference type="EMBL" id="BAAARW010000001">
    <property type="protein sequence ID" value="GAA2399361.1"/>
    <property type="molecule type" value="Genomic_DNA"/>
</dbReference>
<name>A0ABN3IBU7_9ACTN</name>
<dbReference type="Gene3D" id="1.10.10.10">
    <property type="entry name" value="Winged helix-like DNA-binding domain superfamily/Winged helix DNA-binding domain"/>
    <property type="match status" value="1"/>
</dbReference>
<dbReference type="InterPro" id="IPR049874">
    <property type="entry name" value="ROK_cs"/>
</dbReference>
<comment type="caution">
    <text evidence="2">The sequence shown here is derived from an EMBL/GenBank/DDBJ whole genome shotgun (WGS) entry which is preliminary data.</text>
</comment>
<dbReference type="Proteomes" id="UP001501231">
    <property type="component" value="Unassembled WGS sequence"/>
</dbReference>
<dbReference type="InterPro" id="IPR000600">
    <property type="entry name" value="ROK"/>
</dbReference>
<protein>
    <submittedName>
        <fullName evidence="2">ROK family transcriptional regulator</fullName>
    </submittedName>
</protein>
<reference evidence="2 3" key="1">
    <citation type="journal article" date="2019" name="Int. J. Syst. Evol. Microbiol.">
        <title>The Global Catalogue of Microorganisms (GCM) 10K type strain sequencing project: providing services to taxonomists for standard genome sequencing and annotation.</title>
        <authorList>
            <consortium name="The Broad Institute Genomics Platform"/>
            <consortium name="The Broad Institute Genome Sequencing Center for Infectious Disease"/>
            <person name="Wu L."/>
            <person name="Ma J."/>
        </authorList>
    </citation>
    <scope>NUCLEOTIDE SEQUENCE [LARGE SCALE GENOMIC DNA]</scope>
    <source>
        <strain evidence="2 3">JCM 3325</strain>
    </source>
</reference>
<keyword evidence="3" id="KW-1185">Reference proteome</keyword>
<dbReference type="RefSeq" id="WP_344586421.1">
    <property type="nucleotide sequence ID" value="NZ_BAAARW010000001.1"/>
</dbReference>
<evidence type="ECO:0000313" key="2">
    <source>
        <dbReference type="EMBL" id="GAA2399361.1"/>
    </source>
</evidence>
<dbReference type="PANTHER" id="PTHR18964:SF173">
    <property type="entry name" value="GLUCOKINASE"/>
    <property type="match status" value="1"/>
</dbReference>
<evidence type="ECO:0000256" key="1">
    <source>
        <dbReference type="ARBA" id="ARBA00006479"/>
    </source>
</evidence>
<dbReference type="PANTHER" id="PTHR18964">
    <property type="entry name" value="ROK (REPRESSOR, ORF, KINASE) FAMILY"/>
    <property type="match status" value="1"/>
</dbReference>
<organism evidence="2 3">
    <name type="scientific">Actinomadura vinacea</name>
    <dbReference type="NCBI Taxonomy" id="115336"/>
    <lineage>
        <taxon>Bacteria</taxon>
        <taxon>Bacillati</taxon>
        <taxon>Actinomycetota</taxon>
        <taxon>Actinomycetes</taxon>
        <taxon>Streptosporangiales</taxon>
        <taxon>Thermomonosporaceae</taxon>
        <taxon>Actinomadura</taxon>
    </lineage>
</organism>
<dbReference type="Pfam" id="PF00480">
    <property type="entry name" value="ROK"/>
    <property type="match status" value="1"/>
</dbReference>
<gene>
    <name evidence="2" type="ORF">GCM10010191_02890</name>
</gene>
<accession>A0ABN3IBU7</accession>
<dbReference type="Gene3D" id="3.30.420.40">
    <property type="match status" value="2"/>
</dbReference>
<dbReference type="SUPFAM" id="SSF53067">
    <property type="entry name" value="Actin-like ATPase domain"/>
    <property type="match status" value="1"/>
</dbReference>